<feature type="chain" id="PRO_5041203736" description="lytic cellulose monooxygenase (C4-dehydrogenating)" evidence="16">
    <location>
        <begin position="20"/>
        <end position="262"/>
    </location>
</feature>
<dbReference type="PANTHER" id="PTHR33353:SF10">
    <property type="entry name" value="ENDO-BETA-1,4-GLUCANASE D"/>
    <property type="match status" value="1"/>
</dbReference>
<keyword evidence="5 16" id="KW-0732">Signal</keyword>
<dbReference type="Gene3D" id="2.70.50.70">
    <property type="match status" value="1"/>
</dbReference>
<evidence type="ECO:0000256" key="4">
    <source>
        <dbReference type="ARBA" id="ARBA00022723"/>
    </source>
</evidence>
<keyword evidence="6" id="KW-0136">Cellulose degradation</keyword>
<evidence type="ECO:0000256" key="16">
    <source>
        <dbReference type="SAM" id="SignalP"/>
    </source>
</evidence>
<dbReference type="Pfam" id="PF03443">
    <property type="entry name" value="AA9"/>
    <property type="match status" value="1"/>
</dbReference>
<feature type="signal peptide" evidence="16">
    <location>
        <begin position="1"/>
        <end position="19"/>
    </location>
</feature>
<keyword evidence="12" id="KW-0624">Polysaccharide degradation</keyword>
<dbReference type="GO" id="GO:0046872">
    <property type="term" value="F:metal ion binding"/>
    <property type="evidence" value="ECO:0007669"/>
    <property type="project" value="UniProtKB-KW"/>
</dbReference>
<keyword evidence="18" id="KW-0378">Hydrolase</keyword>
<evidence type="ECO:0000256" key="6">
    <source>
        <dbReference type="ARBA" id="ARBA00023001"/>
    </source>
</evidence>
<keyword evidence="4" id="KW-0479">Metal-binding</keyword>
<protein>
    <recommendedName>
        <fullName evidence="15">lytic cellulose monooxygenase (C4-dehydrogenating)</fullName>
        <ecNumber evidence="15">1.14.99.56</ecNumber>
    </recommendedName>
</protein>
<evidence type="ECO:0000256" key="8">
    <source>
        <dbReference type="ARBA" id="ARBA00023008"/>
    </source>
</evidence>
<dbReference type="EMBL" id="JAUKTV010000002">
    <property type="protein sequence ID" value="KAK0745010.1"/>
    <property type="molecule type" value="Genomic_DNA"/>
</dbReference>
<keyword evidence="10" id="KW-1015">Disulfide bond</keyword>
<dbReference type="EC" id="1.14.99.56" evidence="15"/>
<keyword evidence="9" id="KW-0503">Monooxygenase</keyword>
<dbReference type="GO" id="GO:0030245">
    <property type="term" value="P:cellulose catabolic process"/>
    <property type="evidence" value="ECO:0007669"/>
    <property type="project" value="UniProtKB-KW"/>
</dbReference>
<comment type="similarity">
    <text evidence="13">Belongs to the polysaccharide monooxygenase AA9 family.</text>
</comment>
<evidence type="ECO:0000256" key="12">
    <source>
        <dbReference type="ARBA" id="ARBA00023326"/>
    </source>
</evidence>
<comment type="catalytic activity">
    <reaction evidence="14">
        <text>[(1-&gt;4)-beta-D-glucosyl]n+m + reduced acceptor + O2 = 4-dehydro-beta-D-glucosyl-[(1-&gt;4)-beta-D-glucosyl]n-1 + [(1-&gt;4)-beta-D-glucosyl]m + acceptor + H2O.</text>
        <dbReference type="EC" id="1.14.99.56"/>
    </reaction>
</comment>
<keyword evidence="8" id="KW-0186">Copper</keyword>
<feature type="domain" description="Auxiliary Activity family 9 catalytic" evidence="17">
    <location>
        <begin position="20"/>
        <end position="244"/>
    </location>
</feature>
<dbReference type="GO" id="GO:0005576">
    <property type="term" value="C:extracellular region"/>
    <property type="evidence" value="ECO:0007669"/>
    <property type="project" value="UniProtKB-SubCell"/>
</dbReference>
<proteinExistence type="inferred from homology"/>
<evidence type="ECO:0000256" key="15">
    <source>
        <dbReference type="ARBA" id="ARBA00047174"/>
    </source>
</evidence>
<dbReference type="Proteomes" id="UP001172159">
    <property type="component" value="Unassembled WGS sequence"/>
</dbReference>
<comment type="cofactor">
    <cofactor evidence="1">
        <name>Cu(2+)</name>
        <dbReference type="ChEBI" id="CHEBI:29036"/>
    </cofactor>
</comment>
<dbReference type="GO" id="GO:0004497">
    <property type="term" value="F:monooxygenase activity"/>
    <property type="evidence" value="ECO:0007669"/>
    <property type="project" value="UniProtKB-KW"/>
</dbReference>
<evidence type="ECO:0000256" key="1">
    <source>
        <dbReference type="ARBA" id="ARBA00001973"/>
    </source>
</evidence>
<keyword evidence="11" id="KW-0119">Carbohydrate metabolism</keyword>
<evidence type="ECO:0000256" key="14">
    <source>
        <dbReference type="ARBA" id="ARBA00045077"/>
    </source>
</evidence>
<evidence type="ECO:0000256" key="3">
    <source>
        <dbReference type="ARBA" id="ARBA00022525"/>
    </source>
</evidence>
<evidence type="ECO:0000256" key="5">
    <source>
        <dbReference type="ARBA" id="ARBA00022729"/>
    </source>
</evidence>
<dbReference type="AlphaFoldDB" id="A0AA40ETC2"/>
<keyword evidence="3" id="KW-0964">Secreted</keyword>
<sequence>MRLSVVPLLSFAVFRPANAHYLFGRLILDGKWTKTWEYIREVSPAEGMSQDLALVAPNTNPYSPDLRCGRNASVSWSPVKAATIRAGDTVGFAAGEPMLQGDRRPWMYHPGYASAWLSKSPTDDLNSYTGDGDWFKILIVTGRTERSLDFTHPDMALYDKLKAVWGTYRADSWNFTIPRATPPGKYLLRFEHIFPNKVDAQFYVNCAHVDIVNDRDDVGNPGPVVKIPGVYKQGQPDVYFSTYDFDFNITTFVPPEPAVWSG</sequence>
<reference evidence="18" key="1">
    <citation type="submission" date="2023-06" db="EMBL/GenBank/DDBJ databases">
        <title>Genome-scale phylogeny and comparative genomics of the fungal order Sordariales.</title>
        <authorList>
            <consortium name="Lawrence Berkeley National Laboratory"/>
            <person name="Hensen N."/>
            <person name="Bonometti L."/>
            <person name="Westerberg I."/>
            <person name="Brannstrom I.O."/>
            <person name="Guillou S."/>
            <person name="Cros-Aarteil S."/>
            <person name="Calhoun S."/>
            <person name="Haridas S."/>
            <person name="Kuo A."/>
            <person name="Mondo S."/>
            <person name="Pangilinan J."/>
            <person name="Riley R."/>
            <person name="Labutti K."/>
            <person name="Andreopoulos B."/>
            <person name="Lipzen A."/>
            <person name="Chen C."/>
            <person name="Yanf M."/>
            <person name="Daum C."/>
            <person name="Ng V."/>
            <person name="Clum A."/>
            <person name="Steindorff A."/>
            <person name="Ohm R."/>
            <person name="Martin F."/>
            <person name="Silar P."/>
            <person name="Natvig D."/>
            <person name="Lalanne C."/>
            <person name="Gautier V."/>
            <person name="Ament-Velasquez S.L."/>
            <person name="Kruys A."/>
            <person name="Hutchinson M.I."/>
            <person name="Powell A.J."/>
            <person name="Barry K."/>
            <person name="Miller A.N."/>
            <person name="Grigoriev I.V."/>
            <person name="Debuchy R."/>
            <person name="Gladieux P."/>
            <person name="Thoren M.H."/>
            <person name="Johannesson H."/>
        </authorList>
    </citation>
    <scope>NUCLEOTIDE SEQUENCE</scope>
    <source>
        <strain evidence="18">CBS 540.89</strain>
    </source>
</reference>
<evidence type="ECO:0000256" key="7">
    <source>
        <dbReference type="ARBA" id="ARBA00023002"/>
    </source>
</evidence>
<evidence type="ECO:0000259" key="17">
    <source>
        <dbReference type="Pfam" id="PF03443"/>
    </source>
</evidence>
<name>A0AA40ETC2_9PEZI</name>
<evidence type="ECO:0000256" key="10">
    <source>
        <dbReference type="ARBA" id="ARBA00023157"/>
    </source>
</evidence>
<comment type="subcellular location">
    <subcellularLocation>
        <location evidence="2">Secreted</location>
    </subcellularLocation>
</comment>
<dbReference type="PANTHER" id="PTHR33353">
    <property type="entry name" value="PUTATIVE (AFU_ORTHOLOGUE AFUA_1G12560)-RELATED"/>
    <property type="match status" value="1"/>
</dbReference>
<evidence type="ECO:0000256" key="9">
    <source>
        <dbReference type="ARBA" id="ARBA00023033"/>
    </source>
</evidence>
<accession>A0AA40ETC2</accession>
<gene>
    <name evidence="18" type="ORF">B0T21DRAFT_96303</name>
</gene>
<dbReference type="GO" id="GO:0016787">
    <property type="term" value="F:hydrolase activity"/>
    <property type="evidence" value="ECO:0007669"/>
    <property type="project" value="UniProtKB-KW"/>
</dbReference>
<comment type="caution">
    <text evidence="18">The sequence shown here is derived from an EMBL/GenBank/DDBJ whole genome shotgun (WGS) entry which is preliminary data.</text>
</comment>
<keyword evidence="19" id="KW-1185">Reference proteome</keyword>
<organism evidence="18 19">
    <name type="scientific">Apiosordaria backusii</name>
    <dbReference type="NCBI Taxonomy" id="314023"/>
    <lineage>
        <taxon>Eukaryota</taxon>
        <taxon>Fungi</taxon>
        <taxon>Dikarya</taxon>
        <taxon>Ascomycota</taxon>
        <taxon>Pezizomycotina</taxon>
        <taxon>Sordariomycetes</taxon>
        <taxon>Sordariomycetidae</taxon>
        <taxon>Sordariales</taxon>
        <taxon>Lasiosphaeriaceae</taxon>
        <taxon>Apiosordaria</taxon>
    </lineage>
</organism>
<dbReference type="InterPro" id="IPR049892">
    <property type="entry name" value="AA9"/>
</dbReference>
<evidence type="ECO:0000313" key="18">
    <source>
        <dbReference type="EMBL" id="KAK0745010.1"/>
    </source>
</evidence>
<evidence type="ECO:0000256" key="13">
    <source>
        <dbReference type="ARBA" id="ARBA00044502"/>
    </source>
</evidence>
<keyword evidence="7" id="KW-0560">Oxidoreductase</keyword>
<evidence type="ECO:0000256" key="2">
    <source>
        <dbReference type="ARBA" id="ARBA00004613"/>
    </source>
</evidence>
<dbReference type="InterPro" id="IPR005103">
    <property type="entry name" value="AA9_LPMO"/>
</dbReference>
<evidence type="ECO:0000256" key="11">
    <source>
        <dbReference type="ARBA" id="ARBA00023277"/>
    </source>
</evidence>
<evidence type="ECO:0000313" key="19">
    <source>
        <dbReference type="Proteomes" id="UP001172159"/>
    </source>
</evidence>